<feature type="region of interest" description="Disordered" evidence="1">
    <location>
        <begin position="261"/>
        <end position="289"/>
    </location>
</feature>
<reference evidence="2 3" key="1">
    <citation type="submission" date="2020-03" db="EMBL/GenBank/DDBJ databases">
        <title>Nocardioides sp. nov., isolated from fish.</title>
        <authorList>
            <person name="Hyun D.-W."/>
            <person name="Bae J.-W."/>
        </authorList>
    </citation>
    <scope>NUCLEOTIDE SEQUENCE [LARGE SCALE GENOMIC DNA]</scope>
    <source>
        <strain evidence="2 3">HDW12A</strain>
    </source>
</reference>
<sequence length="461" mass="50482">MTTATALEDMGEAELLAHAEAVARAQRQAEVETIRIAVQHAVLNSVGRLDPDGAARPGREQARRFGGAGTPKVLEFAPAVLGARLGVSTGAAHALMADALDIAHRLPRLWGRVEALEVKASYARYVARRTRDLGAAQAAHVDARVHVAADGRIPWARFEALVEGAIAASDPEAAAEREREAATKQLAQPTRSTEHGMRGFYVRAPLHVIARLDAIVSHLARILLELGDTDTNDERRVKAVLLLTDPRRACELLRRYAEWRDRPDDPAAPDDGDRGSEPETPRSGDRPEVDWDALMPTVTLFLHLYAQAVGDQGEQVARIEGHGPVTTTWLRHTLGPHARFTIRPVLDLEGQAPVDAYEIPERHRQAVHLMTPADTFPWGSSTSRTQQIDHTVPYSRGAARAGAGQSRVGNYGPMTTFHHRVKTHAGWDVRQPFPGIYLWRDPVGATYLVDNTGTRRIAQAA</sequence>
<evidence type="ECO:0000256" key="1">
    <source>
        <dbReference type="SAM" id="MobiDB-lite"/>
    </source>
</evidence>
<name>A0A6G7YFN9_9ACTN</name>
<dbReference type="Proteomes" id="UP000502035">
    <property type="component" value="Chromosome"/>
</dbReference>
<accession>A0A6G7YFN9</accession>
<protein>
    <recommendedName>
        <fullName evidence="4">DUF222 domain-containing protein</fullName>
    </recommendedName>
</protein>
<evidence type="ECO:0008006" key="4">
    <source>
        <dbReference type="Google" id="ProtNLM"/>
    </source>
</evidence>
<dbReference type="RefSeq" id="WP_166317407.1">
    <property type="nucleotide sequence ID" value="NZ_CP049866.1"/>
</dbReference>
<dbReference type="EMBL" id="CP049866">
    <property type="protein sequence ID" value="QIK75486.1"/>
    <property type="molecule type" value="Genomic_DNA"/>
</dbReference>
<proteinExistence type="predicted"/>
<evidence type="ECO:0000313" key="2">
    <source>
        <dbReference type="EMBL" id="QIK75486.1"/>
    </source>
</evidence>
<gene>
    <name evidence="2" type="ORF">G7071_08565</name>
</gene>
<keyword evidence="3" id="KW-1185">Reference proteome</keyword>
<evidence type="ECO:0000313" key="3">
    <source>
        <dbReference type="Proteomes" id="UP000502035"/>
    </source>
</evidence>
<dbReference type="KEGG" id="npi:G7071_08565"/>
<dbReference type="AlphaFoldDB" id="A0A6G7YFN9"/>
<organism evidence="2 3">
    <name type="scientific">Nocardioides piscis</name>
    <dbReference type="NCBI Taxonomy" id="2714938"/>
    <lineage>
        <taxon>Bacteria</taxon>
        <taxon>Bacillati</taxon>
        <taxon>Actinomycetota</taxon>
        <taxon>Actinomycetes</taxon>
        <taxon>Propionibacteriales</taxon>
        <taxon>Nocardioidaceae</taxon>
        <taxon>Nocardioides</taxon>
    </lineage>
</organism>